<protein>
    <recommendedName>
        <fullName evidence="19">Serine/threonine-protein kinase SSN3</fullName>
        <ecNumber evidence="6">2.7.11.22</ecNumber>
        <ecNumber evidence="5">2.7.11.23</ecNumber>
    </recommendedName>
    <alternativeName>
        <fullName evidence="21">Cyclin-dependent kinase 8</fullName>
    </alternativeName>
    <alternativeName>
        <fullName evidence="20">Serine/threonine-protein kinase ssn3</fullName>
    </alternativeName>
</protein>
<comment type="subcellular location">
    <subcellularLocation>
        <location evidence="2">Nucleus</location>
    </subcellularLocation>
</comment>
<keyword evidence="28" id="KW-1185">Reference proteome</keyword>
<evidence type="ECO:0000256" key="11">
    <source>
        <dbReference type="ARBA" id="ARBA00022741"/>
    </source>
</evidence>
<evidence type="ECO:0000256" key="15">
    <source>
        <dbReference type="ARBA" id="ARBA00023015"/>
    </source>
</evidence>
<evidence type="ECO:0000256" key="8">
    <source>
        <dbReference type="ARBA" id="ARBA00022527"/>
    </source>
</evidence>
<keyword evidence="7" id="KW-0678">Repressor</keyword>
<dbReference type="GO" id="GO:0008353">
    <property type="term" value="F:RNA polymerase II CTD heptapeptide repeat kinase activity"/>
    <property type="evidence" value="ECO:0007669"/>
    <property type="project" value="UniProtKB-EC"/>
</dbReference>
<dbReference type="SUPFAM" id="SSF56112">
    <property type="entry name" value="Protein kinase-like (PK-like)"/>
    <property type="match status" value="1"/>
</dbReference>
<dbReference type="PANTHER" id="PTHR24056:SF495">
    <property type="entry name" value="CYCLIN-DEPENDENT KINASE 8-RELATED"/>
    <property type="match status" value="1"/>
</dbReference>
<evidence type="ECO:0000256" key="24">
    <source>
        <dbReference type="ARBA" id="ARBA00049280"/>
    </source>
</evidence>
<evidence type="ECO:0000256" key="6">
    <source>
        <dbReference type="ARBA" id="ARBA00012425"/>
    </source>
</evidence>
<keyword evidence="12 27" id="KW-0418">Kinase</keyword>
<feature type="compositionally biased region" description="Basic and acidic residues" evidence="25">
    <location>
        <begin position="455"/>
        <end position="470"/>
    </location>
</feature>
<dbReference type="InterPro" id="IPR011009">
    <property type="entry name" value="Kinase-like_dom_sf"/>
</dbReference>
<dbReference type="SMART" id="SM00220">
    <property type="entry name" value="S_TKc"/>
    <property type="match status" value="1"/>
</dbReference>
<evidence type="ECO:0000256" key="14">
    <source>
        <dbReference type="ARBA" id="ARBA00022842"/>
    </source>
</evidence>
<dbReference type="InterPro" id="IPR050108">
    <property type="entry name" value="CDK"/>
</dbReference>
<feature type="region of interest" description="Disordered" evidence="25">
    <location>
        <begin position="434"/>
        <end position="470"/>
    </location>
</feature>
<keyword evidence="13" id="KW-0067">ATP-binding</keyword>
<dbReference type="Gene3D" id="1.10.510.10">
    <property type="entry name" value="Transferase(Phosphotransferase) domain 1"/>
    <property type="match status" value="1"/>
</dbReference>
<feature type="domain" description="Protein kinase" evidence="26">
    <location>
        <begin position="56"/>
        <end position="413"/>
    </location>
</feature>
<dbReference type="GO" id="GO:0005524">
    <property type="term" value="F:ATP binding"/>
    <property type="evidence" value="ECO:0007669"/>
    <property type="project" value="UniProtKB-KW"/>
</dbReference>
<dbReference type="FunFam" id="3.30.200.20:FF:000426">
    <property type="entry name" value="Serine/threonine-protein kinase ssn3"/>
    <property type="match status" value="1"/>
</dbReference>
<evidence type="ECO:0000256" key="9">
    <source>
        <dbReference type="ARBA" id="ARBA00022679"/>
    </source>
</evidence>
<dbReference type="GO" id="GO:0046872">
    <property type="term" value="F:metal ion binding"/>
    <property type="evidence" value="ECO:0007669"/>
    <property type="project" value="UniProtKB-KW"/>
</dbReference>
<keyword evidence="14" id="KW-0460">Magnesium</keyword>
<evidence type="ECO:0000256" key="23">
    <source>
        <dbReference type="ARBA" id="ARBA00048367"/>
    </source>
</evidence>
<organism evidence="27 28">
    <name type="scientific">Zalerion maritima</name>
    <dbReference type="NCBI Taxonomy" id="339359"/>
    <lineage>
        <taxon>Eukaryota</taxon>
        <taxon>Fungi</taxon>
        <taxon>Dikarya</taxon>
        <taxon>Ascomycota</taxon>
        <taxon>Pezizomycotina</taxon>
        <taxon>Sordariomycetes</taxon>
        <taxon>Lulworthiomycetidae</taxon>
        <taxon>Lulworthiales</taxon>
        <taxon>Lulworthiaceae</taxon>
        <taxon>Zalerion</taxon>
    </lineage>
</organism>
<keyword evidence="16" id="KW-0010">Activator</keyword>
<evidence type="ECO:0000256" key="18">
    <source>
        <dbReference type="ARBA" id="ARBA00023242"/>
    </source>
</evidence>
<dbReference type="PANTHER" id="PTHR24056">
    <property type="entry name" value="CELL DIVISION PROTEIN KINASE"/>
    <property type="match status" value="1"/>
</dbReference>
<comment type="catalytic activity">
    <reaction evidence="22">
        <text>L-threonyl-[protein] + ATP = O-phospho-L-threonyl-[protein] + ADP + H(+)</text>
        <dbReference type="Rhea" id="RHEA:46608"/>
        <dbReference type="Rhea" id="RHEA-COMP:11060"/>
        <dbReference type="Rhea" id="RHEA-COMP:11605"/>
        <dbReference type="ChEBI" id="CHEBI:15378"/>
        <dbReference type="ChEBI" id="CHEBI:30013"/>
        <dbReference type="ChEBI" id="CHEBI:30616"/>
        <dbReference type="ChEBI" id="CHEBI:61977"/>
        <dbReference type="ChEBI" id="CHEBI:456216"/>
        <dbReference type="EC" id="2.7.11.22"/>
    </reaction>
</comment>
<evidence type="ECO:0000256" key="17">
    <source>
        <dbReference type="ARBA" id="ARBA00023163"/>
    </source>
</evidence>
<evidence type="ECO:0000256" key="7">
    <source>
        <dbReference type="ARBA" id="ARBA00022491"/>
    </source>
</evidence>
<comment type="subunit">
    <text evidence="4">Component of the SRB8-11 complex, a regulatory module of the Mediator complex.</text>
</comment>
<dbReference type="InterPro" id="IPR008271">
    <property type="entry name" value="Ser/Thr_kinase_AS"/>
</dbReference>
<feature type="region of interest" description="Disordered" evidence="25">
    <location>
        <begin position="1"/>
        <end position="25"/>
    </location>
</feature>
<evidence type="ECO:0000256" key="3">
    <source>
        <dbReference type="ARBA" id="ARBA00006485"/>
    </source>
</evidence>
<dbReference type="GO" id="GO:0004693">
    <property type="term" value="F:cyclin-dependent protein serine/threonine kinase activity"/>
    <property type="evidence" value="ECO:0007669"/>
    <property type="project" value="UniProtKB-EC"/>
</dbReference>
<accession>A0AAD5WQ77</accession>
<dbReference type="AlphaFoldDB" id="A0AAD5WQ77"/>
<evidence type="ECO:0000256" key="19">
    <source>
        <dbReference type="ARBA" id="ARBA00039418"/>
    </source>
</evidence>
<dbReference type="FunFam" id="1.10.510.10:FF:000408">
    <property type="entry name" value="Serine/threonine-protein kinase SSN3"/>
    <property type="match status" value="1"/>
</dbReference>
<sequence length="470" mass="52653">MVNMSHTGPGSGASGPGSVRTQTLKRSVQAAFDDPSDRGRTGSMGYQSKIGIMDKYKIIGFISSGTYGRVYKAAGRQGQTGEFAIKKFKPDKEGEVVAYTGISQSAVREMALCTELSHDNVIRLVEIILEDRCIFMVFDYCEHDLLQIIHNHTQPPRHQISAGMIKSIMFQLLNGSQYLHANWVLHRDLKPANIMVTSNGQVKIGDLGLARLWNKPLHSLFSGDKVVVTIWYRAPELLLGSRHYTPAIDMWAVGCIMAELLSLRPIFKGEEAKMDSKKTVPFQRNQMQKIMDIMGAPTKERWPYLSSMPEYNSLLGLMGQNNHHHHHSSAGGYQYQQRMQGGGVQSQYVNHLDKWYYSTISQQAGTTQDVLKRANGPPLLSLGVEGYKLLTGLLDYDPQRRLTAQQALTHPFFNTGDKLTSNCFEGLAEQYPHRRVSSDDNDIRTSSLPGTKRSGLPDDSLHPRKRVKDN</sequence>
<dbReference type="PROSITE" id="PS00108">
    <property type="entry name" value="PROTEIN_KINASE_ST"/>
    <property type="match status" value="1"/>
</dbReference>
<comment type="cofactor">
    <cofactor evidence="1">
        <name>Mg(2+)</name>
        <dbReference type="ChEBI" id="CHEBI:18420"/>
    </cofactor>
</comment>
<reference evidence="27" key="1">
    <citation type="submission" date="2022-07" db="EMBL/GenBank/DDBJ databases">
        <title>Draft genome sequence of Zalerion maritima ATCC 34329, a (micro)plastics degrading marine fungus.</title>
        <authorList>
            <person name="Paco A."/>
            <person name="Goncalves M.F.M."/>
            <person name="Rocha-Santos T.A.P."/>
            <person name="Alves A."/>
        </authorList>
    </citation>
    <scope>NUCLEOTIDE SEQUENCE</scope>
    <source>
        <strain evidence="27">ATCC 34329</strain>
    </source>
</reference>
<evidence type="ECO:0000256" key="1">
    <source>
        <dbReference type="ARBA" id="ARBA00001946"/>
    </source>
</evidence>
<evidence type="ECO:0000256" key="4">
    <source>
        <dbReference type="ARBA" id="ARBA00011612"/>
    </source>
</evidence>
<dbReference type="EC" id="2.7.11.23" evidence="5"/>
<evidence type="ECO:0000256" key="5">
    <source>
        <dbReference type="ARBA" id="ARBA00012409"/>
    </source>
</evidence>
<evidence type="ECO:0000256" key="21">
    <source>
        <dbReference type="ARBA" id="ARBA00041823"/>
    </source>
</evidence>
<comment type="catalytic activity">
    <reaction evidence="24">
        <text>[DNA-directed RNA polymerase] + ATP = phospho-[DNA-directed RNA polymerase] + ADP + H(+)</text>
        <dbReference type="Rhea" id="RHEA:10216"/>
        <dbReference type="Rhea" id="RHEA-COMP:11321"/>
        <dbReference type="Rhea" id="RHEA-COMP:11322"/>
        <dbReference type="ChEBI" id="CHEBI:15378"/>
        <dbReference type="ChEBI" id="CHEBI:30616"/>
        <dbReference type="ChEBI" id="CHEBI:43176"/>
        <dbReference type="ChEBI" id="CHEBI:68546"/>
        <dbReference type="ChEBI" id="CHEBI:456216"/>
        <dbReference type="EC" id="2.7.11.23"/>
    </reaction>
</comment>
<evidence type="ECO:0000256" key="12">
    <source>
        <dbReference type="ARBA" id="ARBA00022777"/>
    </source>
</evidence>
<dbReference type="CDD" id="cd07842">
    <property type="entry name" value="STKc_CDK8_like"/>
    <property type="match status" value="1"/>
</dbReference>
<name>A0AAD5WQ77_9PEZI</name>
<keyword evidence="18" id="KW-0539">Nucleus</keyword>
<evidence type="ECO:0000256" key="13">
    <source>
        <dbReference type="ARBA" id="ARBA00022840"/>
    </source>
</evidence>
<evidence type="ECO:0000313" key="28">
    <source>
        <dbReference type="Proteomes" id="UP001201980"/>
    </source>
</evidence>
<keyword evidence="9" id="KW-0808">Transferase</keyword>
<evidence type="ECO:0000256" key="10">
    <source>
        <dbReference type="ARBA" id="ARBA00022723"/>
    </source>
</evidence>
<dbReference type="EC" id="2.7.11.22" evidence="6"/>
<evidence type="ECO:0000256" key="20">
    <source>
        <dbReference type="ARBA" id="ARBA00040708"/>
    </source>
</evidence>
<evidence type="ECO:0000313" key="27">
    <source>
        <dbReference type="EMBL" id="KAJ2895318.1"/>
    </source>
</evidence>
<comment type="caution">
    <text evidence="27">The sequence shown here is derived from an EMBL/GenBank/DDBJ whole genome shotgun (WGS) entry which is preliminary data.</text>
</comment>
<keyword evidence="15" id="KW-0805">Transcription regulation</keyword>
<dbReference type="Proteomes" id="UP001201980">
    <property type="component" value="Unassembled WGS sequence"/>
</dbReference>
<keyword evidence="11" id="KW-0547">Nucleotide-binding</keyword>
<comment type="catalytic activity">
    <reaction evidence="23">
        <text>L-seryl-[protein] + ATP = O-phospho-L-seryl-[protein] + ADP + H(+)</text>
        <dbReference type="Rhea" id="RHEA:17989"/>
        <dbReference type="Rhea" id="RHEA-COMP:9863"/>
        <dbReference type="Rhea" id="RHEA-COMP:11604"/>
        <dbReference type="ChEBI" id="CHEBI:15378"/>
        <dbReference type="ChEBI" id="CHEBI:29999"/>
        <dbReference type="ChEBI" id="CHEBI:30616"/>
        <dbReference type="ChEBI" id="CHEBI:83421"/>
        <dbReference type="ChEBI" id="CHEBI:456216"/>
        <dbReference type="EC" id="2.7.11.22"/>
    </reaction>
</comment>
<dbReference type="Gene3D" id="3.30.200.20">
    <property type="entry name" value="Phosphorylase Kinase, domain 1"/>
    <property type="match status" value="1"/>
</dbReference>
<dbReference type="GO" id="GO:0016592">
    <property type="term" value="C:mediator complex"/>
    <property type="evidence" value="ECO:0007669"/>
    <property type="project" value="TreeGrafter"/>
</dbReference>
<dbReference type="PROSITE" id="PS50011">
    <property type="entry name" value="PROTEIN_KINASE_DOM"/>
    <property type="match status" value="1"/>
</dbReference>
<evidence type="ECO:0000256" key="2">
    <source>
        <dbReference type="ARBA" id="ARBA00004123"/>
    </source>
</evidence>
<keyword evidence="17" id="KW-0804">Transcription</keyword>
<comment type="similarity">
    <text evidence="3">Belongs to the protein kinase superfamily. CMGC Ser/Thr protein kinase family. CDC2/CDKX subfamily.</text>
</comment>
<keyword evidence="8" id="KW-0723">Serine/threonine-protein kinase</keyword>
<keyword evidence="10" id="KW-0479">Metal-binding</keyword>
<evidence type="ECO:0000256" key="25">
    <source>
        <dbReference type="SAM" id="MobiDB-lite"/>
    </source>
</evidence>
<evidence type="ECO:0000256" key="16">
    <source>
        <dbReference type="ARBA" id="ARBA00023159"/>
    </source>
</evidence>
<evidence type="ECO:0000256" key="22">
    <source>
        <dbReference type="ARBA" id="ARBA00047811"/>
    </source>
</evidence>
<dbReference type="Pfam" id="PF00069">
    <property type="entry name" value="Pkinase"/>
    <property type="match status" value="1"/>
</dbReference>
<gene>
    <name evidence="27" type="ORF">MKZ38_006696</name>
</gene>
<dbReference type="InterPro" id="IPR000719">
    <property type="entry name" value="Prot_kinase_dom"/>
</dbReference>
<proteinExistence type="inferred from homology"/>
<evidence type="ECO:0000259" key="26">
    <source>
        <dbReference type="PROSITE" id="PS50011"/>
    </source>
</evidence>
<dbReference type="EMBL" id="JAKWBI020000412">
    <property type="protein sequence ID" value="KAJ2895318.1"/>
    <property type="molecule type" value="Genomic_DNA"/>
</dbReference>